<dbReference type="OrthoDB" id="786245at2"/>
<name>A0A7K1LML7_9FLAO</name>
<evidence type="ECO:0000313" key="3">
    <source>
        <dbReference type="Proteomes" id="UP000460416"/>
    </source>
</evidence>
<dbReference type="RefSeq" id="WP_156274933.1">
    <property type="nucleotide sequence ID" value="NZ_BAABGI010000001.1"/>
</dbReference>
<proteinExistence type="predicted"/>
<organism evidence="2 3">
    <name type="scientific">Christiangramia aestuarii</name>
    <dbReference type="NCBI Taxonomy" id="1028746"/>
    <lineage>
        <taxon>Bacteria</taxon>
        <taxon>Pseudomonadati</taxon>
        <taxon>Bacteroidota</taxon>
        <taxon>Flavobacteriia</taxon>
        <taxon>Flavobacteriales</taxon>
        <taxon>Flavobacteriaceae</taxon>
        <taxon>Christiangramia</taxon>
    </lineage>
</organism>
<reference evidence="2 3" key="1">
    <citation type="submission" date="2019-07" db="EMBL/GenBank/DDBJ databases">
        <title>Gramella aestuarii sp. nov., isolated from a tidal flat, and emended description of Gramella echinicola.</title>
        <authorList>
            <person name="Liu L."/>
        </authorList>
    </citation>
    <scope>NUCLEOTIDE SEQUENCE [LARGE SCALE GENOMIC DNA]</scope>
    <source>
        <strain evidence="2 3">BS12</strain>
    </source>
</reference>
<feature type="domain" description="BT4734-like N-terminal" evidence="1">
    <location>
        <begin position="61"/>
        <end position="167"/>
    </location>
</feature>
<accession>A0A7K1LML7</accession>
<evidence type="ECO:0000313" key="2">
    <source>
        <dbReference type="EMBL" id="MUP42064.1"/>
    </source>
</evidence>
<evidence type="ECO:0000259" key="1">
    <source>
        <dbReference type="Pfam" id="PF08800"/>
    </source>
</evidence>
<dbReference type="Pfam" id="PF08800">
    <property type="entry name" value="BT4734-like_N"/>
    <property type="match status" value="1"/>
</dbReference>
<comment type="caution">
    <text evidence="2">The sequence shown here is derived from an EMBL/GenBank/DDBJ whole genome shotgun (WGS) entry which is preliminary data.</text>
</comment>
<sequence length="401" mass="46159">MIDKYNTKVSMFQCCKSPVVLKEVPVIKILNEIKTGGDNLDLLQKARQQGKGSCIYDKIKTQKLNTFSPNASFSRKRKASRIKNLTGLVYLDIDGCTEIDYQNPYIFATWLSLSATGRGVLIKIKGVTEDNFSSAYTSIAREIGLDVDPNCKDITRQVVISYDPEIYINHGSKAYHYKEVEPQDELNIPLTVSKKRKKEKCDLKGDKLFDNIRWDNIEDYDLKGEDFVIFDENQYFSKAYIPETIEEGKRNSTINSTIHQLKALNPELSPTDLYRLINILNSRCSPPLPYSEIEEVKRKLSEKLEENDQFEPLPNYRRRVIFAKGINKRDRQKIGAQVSGEIKVNTTLNKIQECLDDWDLYKGRVTNNKIAKAIGRSKKTVDKYSARFKLQKKIINENLRS</sequence>
<gene>
    <name evidence="2" type="ORF">FLP08_05725</name>
</gene>
<dbReference type="InterPro" id="IPR014907">
    <property type="entry name" value="BT4734-like_N"/>
</dbReference>
<keyword evidence="3" id="KW-1185">Reference proteome</keyword>
<dbReference type="Proteomes" id="UP000460416">
    <property type="component" value="Unassembled WGS sequence"/>
</dbReference>
<dbReference type="EMBL" id="VJVW01000002">
    <property type="protein sequence ID" value="MUP42064.1"/>
    <property type="molecule type" value="Genomic_DNA"/>
</dbReference>
<protein>
    <recommendedName>
        <fullName evidence="1">BT4734-like N-terminal domain-containing protein</fullName>
    </recommendedName>
</protein>
<dbReference type="AlphaFoldDB" id="A0A7K1LML7"/>